<name>A0ABT2G5L5_9BACT</name>
<keyword evidence="3" id="KW-0238">DNA-binding</keyword>
<dbReference type="EMBL" id="JANWGH010000001">
    <property type="protein sequence ID" value="MCS5489295.1"/>
    <property type="molecule type" value="Genomic_DNA"/>
</dbReference>
<accession>A0ABT2G5L5</accession>
<sequence length="280" mass="32446">MTADYSFFNLRSYKLTLALAVAIFFMFFLLIFQPFGVNDYSPTRIFTLQFIGILTLIMVKTFTLSLFNEFLIRPMVFTKVTLGRIIAWTIWSFIFLGTGIFLLYNYLGNWHDLSFGSWVEFVLDIASVLIFPTVGTFFYFRYQNLNQAYQQILSNKTTSIPADQMIHFQGSGVNDKLIISIKDFIYAQAQNNYVELIYKKETGLGKSLIRTSLSEQVDKIQSPYLVRCHRSYLVNLYLVRAISDGSDMKLYLNFVTHPISVSKSYRDSVHAAIMKMKNFD</sequence>
<comment type="caution">
    <text evidence="3">The sequence shown here is derived from an EMBL/GenBank/DDBJ whole genome shotgun (WGS) entry which is preliminary data.</text>
</comment>
<protein>
    <submittedName>
        <fullName evidence="3">LytTR family transcriptional regulator DNA-binding domain-containing protein</fullName>
    </submittedName>
</protein>
<keyword evidence="1" id="KW-0472">Membrane</keyword>
<feature type="transmembrane region" description="Helical" evidence="1">
    <location>
        <begin position="12"/>
        <end position="33"/>
    </location>
</feature>
<keyword evidence="4" id="KW-1185">Reference proteome</keyword>
<dbReference type="Gene3D" id="2.40.50.1020">
    <property type="entry name" value="LytTr DNA-binding domain"/>
    <property type="match status" value="1"/>
</dbReference>
<dbReference type="RefSeq" id="WP_259412968.1">
    <property type="nucleotide sequence ID" value="NZ_JANWGH010000001.1"/>
</dbReference>
<dbReference type="PANTHER" id="PTHR37299:SF1">
    <property type="entry name" value="STAGE 0 SPORULATION PROTEIN A HOMOLOG"/>
    <property type="match status" value="1"/>
</dbReference>
<dbReference type="PANTHER" id="PTHR37299">
    <property type="entry name" value="TRANSCRIPTIONAL REGULATOR-RELATED"/>
    <property type="match status" value="1"/>
</dbReference>
<dbReference type="PROSITE" id="PS50930">
    <property type="entry name" value="HTH_LYTTR"/>
    <property type="match status" value="1"/>
</dbReference>
<evidence type="ECO:0000259" key="2">
    <source>
        <dbReference type="PROSITE" id="PS50930"/>
    </source>
</evidence>
<dbReference type="InterPro" id="IPR007492">
    <property type="entry name" value="LytTR_DNA-bd_dom"/>
</dbReference>
<evidence type="ECO:0000313" key="4">
    <source>
        <dbReference type="Proteomes" id="UP001206788"/>
    </source>
</evidence>
<keyword evidence="1" id="KW-1133">Transmembrane helix</keyword>
<reference evidence="3 4" key="1">
    <citation type="submission" date="2022-08" db="EMBL/GenBank/DDBJ databases">
        <title>Algoriphagus sp. CAU 1643 isolated from mud.</title>
        <authorList>
            <person name="Kim W."/>
        </authorList>
    </citation>
    <scope>NUCLEOTIDE SEQUENCE [LARGE SCALE GENOMIC DNA]</scope>
    <source>
        <strain evidence="3 4">CAU 1643</strain>
    </source>
</reference>
<feature type="transmembrane region" description="Helical" evidence="1">
    <location>
        <begin position="118"/>
        <end position="140"/>
    </location>
</feature>
<proteinExistence type="predicted"/>
<feature type="domain" description="HTH LytTR-type" evidence="2">
    <location>
        <begin position="178"/>
        <end position="275"/>
    </location>
</feature>
<evidence type="ECO:0000256" key="1">
    <source>
        <dbReference type="SAM" id="Phobius"/>
    </source>
</evidence>
<organism evidence="3 4">
    <name type="scientific">Algoriphagus limi</name>
    <dbReference type="NCBI Taxonomy" id="2975273"/>
    <lineage>
        <taxon>Bacteria</taxon>
        <taxon>Pseudomonadati</taxon>
        <taxon>Bacteroidota</taxon>
        <taxon>Cytophagia</taxon>
        <taxon>Cytophagales</taxon>
        <taxon>Cyclobacteriaceae</taxon>
        <taxon>Algoriphagus</taxon>
    </lineage>
</organism>
<feature type="transmembrane region" description="Helical" evidence="1">
    <location>
        <begin position="85"/>
        <end position="106"/>
    </location>
</feature>
<feature type="transmembrane region" description="Helical" evidence="1">
    <location>
        <begin position="45"/>
        <end position="64"/>
    </location>
</feature>
<evidence type="ECO:0000313" key="3">
    <source>
        <dbReference type="EMBL" id="MCS5489295.1"/>
    </source>
</evidence>
<keyword evidence="1" id="KW-0812">Transmembrane</keyword>
<dbReference type="Pfam" id="PF04397">
    <property type="entry name" value="LytTR"/>
    <property type="match status" value="1"/>
</dbReference>
<dbReference type="SMART" id="SM00850">
    <property type="entry name" value="LytTR"/>
    <property type="match status" value="1"/>
</dbReference>
<dbReference type="Proteomes" id="UP001206788">
    <property type="component" value="Unassembled WGS sequence"/>
</dbReference>
<dbReference type="GO" id="GO:0003677">
    <property type="term" value="F:DNA binding"/>
    <property type="evidence" value="ECO:0007669"/>
    <property type="project" value="UniProtKB-KW"/>
</dbReference>
<dbReference type="InterPro" id="IPR046947">
    <property type="entry name" value="LytR-like"/>
</dbReference>
<gene>
    <name evidence="3" type="ORF">NY014_02570</name>
</gene>